<sequence length="97" mass="11406">MIYIVISLLMLIPFFFTLKWLLLSHQIHHNAAGIMLAIAAMAFHMYIFRFDNIPIVNIDVSHKPFVFYAAVVIALLHGILYSICHKWYYETDIYDKD</sequence>
<evidence type="ECO:0000313" key="3">
    <source>
        <dbReference type="Proteomes" id="UP001217178"/>
    </source>
</evidence>
<keyword evidence="3" id="KW-1185">Reference proteome</keyword>
<comment type="caution">
    <text evidence="2">The sequence shown here is derived from an EMBL/GenBank/DDBJ whole genome shotgun (WGS) entry which is preliminary data.</text>
</comment>
<accession>A0ABT5LCW7</accession>
<feature type="transmembrane region" description="Helical" evidence="1">
    <location>
        <begin position="65"/>
        <end position="84"/>
    </location>
</feature>
<keyword evidence="1" id="KW-0812">Transmembrane</keyword>
<protein>
    <submittedName>
        <fullName evidence="2">Uncharacterized protein</fullName>
    </submittedName>
</protein>
<reference evidence="2 3" key="1">
    <citation type="submission" date="2023-02" db="EMBL/GenBank/DDBJ databases">
        <title>Entomopathogenic bacteria.</title>
        <authorList>
            <person name="Machado R.A."/>
        </authorList>
    </citation>
    <scope>NUCLEOTIDE SEQUENCE [LARGE SCALE GENOMIC DNA]</scope>
    <source>
        <strain evidence="2 3">XENO-10</strain>
    </source>
</reference>
<feature type="transmembrane region" description="Helical" evidence="1">
    <location>
        <begin position="6"/>
        <end position="23"/>
    </location>
</feature>
<evidence type="ECO:0000256" key="1">
    <source>
        <dbReference type="SAM" id="Phobius"/>
    </source>
</evidence>
<dbReference type="Proteomes" id="UP001217178">
    <property type="component" value="Unassembled WGS sequence"/>
</dbReference>
<dbReference type="RefSeq" id="WP_273553149.1">
    <property type="nucleotide sequence ID" value="NZ_JAQRFI010000001.1"/>
</dbReference>
<keyword evidence="1" id="KW-1133">Transmembrane helix</keyword>
<dbReference type="EMBL" id="JAQRFI010000001">
    <property type="protein sequence ID" value="MDC9587759.1"/>
    <property type="molecule type" value="Genomic_DNA"/>
</dbReference>
<gene>
    <name evidence="2" type="ORF">PSI23_00120</name>
</gene>
<evidence type="ECO:0000313" key="2">
    <source>
        <dbReference type="EMBL" id="MDC9587759.1"/>
    </source>
</evidence>
<feature type="transmembrane region" description="Helical" evidence="1">
    <location>
        <begin position="30"/>
        <end position="50"/>
    </location>
</feature>
<name>A0ABT5LCW7_9GAMM</name>
<keyword evidence="1" id="KW-0472">Membrane</keyword>
<organism evidence="2 3">
    <name type="scientific">Xenorhabdus yunnanensis</name>
    <dbReference type="NCBI Taxonomy" id="3025878"/>
    <lineage>
        <taxon>Bacteria</taxon>
        <taxon>Pseudomonadati</taxon>
        <taxon>Pseudomonadota</taxon>
        <taxon>Gammaproteobacteria</taxon>
        <taxon>Enterobacterales</taxon>
        <taxon>Morganellaceae</taxon>
        <taxon>Xenorhabdus</taxon>
    </lineage>
</organism>
<proteinExistence type="predicted"/>